<evidence type="ECO:0000256" key="5">
    <source>
        <dbReference type="ARBA" id="ARBA00029447"/>
    </source>
</evidence>
<comment type="caution">
    <text evidence="10">The sequence shown here is derived from an EMBL/GenBank/DDBJ whole genome shotgun (WGS) entry which is preliminary data.</text>
</comment>
<dbReference type="PROSITE" id="PS50111">
    <property type="entry name" value="CHEMOTAXIS_TRANSDUC_2"/>
    <property type="match status" value="1"/>
</dbReference>
<dbReference type="SMART" id="SM00304">
    <property type="entry name" value="HAMP"/>
    <property type="match status" value="1"/>
</dbReference>
<dbReference type="Pfam" id="PF00015">
    <property type="entry name" value="MCPsignal"/>
    <property type="match status" value="1"/>
</dbReference>
<dbReference type="Pfam" id="PF00672">
    <property type="entry name" value="HAMP"/>
    <property type="match status" value="1"/>
</dbReference>
<dbReference type="PANTHER" id="PTHR32089:SF112">
    <property type="entry name" value="LYSOZYME-LIKE PROTEIN-RELATED"/>
    <property type="match status" value="1"/>
</dbReference>
<keyword evidence="11" id="KW-1185">Reference proteome</keyword>
<dbReference type="PANTHER" id="PTHR32089">
    <property type="entry name" value="METHYL-ACCEPTING CHEMOTAXIS PROTEIN MCPB"/>
    <property type="match status" value="1"/>
</dbReference>
<dbReference type="SMART" id="SM00283">
    <property type="entry name" value="MA"/>
    <property type="match status" value="1"/>
</dbReference>
<dbReference type="Gene3D" id="6.10.340.10">
    <property type="match status" value="1"/>
</dbReference>
<accession>A0ABS4GUU6</accession>
<dbReference type="EMBL" id="JAGGKT010000016">
    <property type="protein sequence ID" value="MBP1934055.1"/>
    <property type="molecule type" value="Genomic_DNA"/>
</dbReference>
<comment type="subcellular location">
    <subcellularLocation>
        <location evidence="1">Cell membrane</location>
    </subcellularLocation>
</comment>
<evidence type="ECO:0000313" key="11">
    <source>
        <dbReference type="Proteomes" id="UP001519343"/>
    </source>
</evidence>
<dbReference type="SUPFAM" id="SSF58104">
    <property type="entry name" value="Methyl-accepting chemotaxis protein (MCP) signaling domain"/>
    <property type="match status" value="1"/>
</dbReference>
<feature type="domain" description="Methyl-accepting transducer" evidence="8">
    <location>
        <begin position="280"/>
        <end position="516"/>
    </location>
</feature>
<feature type="domain" description="HAMP" evidence="9">
    <location>
        <begin position="208"/>
        <end position="261"/>
    </location>
</feature>
<feature type="coiled-coil region" evidence="7">
    <location>
        <begin position="351"/>
        <end position="378"/>
    </location>
</feature>
<comment type="similarity">
    <text evidence="5">Belongs to the methyl-accepting chemotaxis (MCP) protein family.</text>
</comment>
<dbReference type="InterPro" id="IPR004089">
    <property type="entry name" value="MCPsignal_dom"/>
</dbReference>
<evidence type="ECO:0000256" key="2">
    <source>
        <dbReference type="ARBA" id="ARBA00022475"/>
    </source>
</evidence>
<keyword evidence="4 6" id="KW-0807">Transducer</keyword>
<proteinExistence type="inferred from homology"/>
<dbReference type="InterPro" id="IPR003660">
    <property type="entry name" value="HAMP_dom"/>
</dbReference>
<evidence type="ECO:0000256" key="3">
    <source>
        <dbReference type="ARBA" id="ARBA00023136"/>
    </source>
</evidence>
<dbReference type="Proteomes" id="UP001519343">
    <property type="component" value="Unassembled WGS sequence"/>
</dbReference>
<evidence type="ECO:0000259" key="9">
    <source>
        <dbReference type="PROSITE" id="PS50885"/>
    </source>
</evidence>
<keyword evidence="2" id="KW-1003">Cell membrane</keyword>
<evidence type="ECO:0000313" key="10">
    <source>
        <dbReference type="EMBL" id="MBP1934055.1"/>
    </source>
</evidence>
<protein>
    <submittedName>
        <fullName evidence="10">Methyl-accepting chemotaxis protein</fullName>
    </submittedName>
</protein>
<dbReference type="InterPro" id="IPR024478">
    <property type="entry name" value="HlyB_4HB_MCP"/>
</dbReference>
<dbReference type="RefSeq" id="WP_209812066.1">
    <property type="nucleotide sequence ID" value="NZ_JAGGKT010000016.1"/>
</dbReference>
<gene>
    <name evidence="10" type="ORF">J2Z37_004072</name>
</gene>
<dbReference type="PROSITE" id="PS50885">
    <property type="entry name" value="HAMP"/>
    <property type="match status" value="1"/>
</dbReference>
<dbReference type="CDD" id="cd06225">
    <property type="entry name" value="HAMP"/>
    <property type="match status" value="1"/>
</dbReference>
<evidence type="ECO:0000256" key="4">
    <source>
        <dbReference type="ARBA" id="ARBA00023224"/>
    </source>
</evidence>
<sequence>MKGRFRFNIGKKLTIGFLSIALLLGVTCSVIFAFLSQMQTSYNDLLERRMTIFTAAQEVEKSAIQQSDSLRGFLLAPNEEFVESFRQQSKDLDQWVDKAMPLMESEQDMKRFELIKQSNKYFRDKAEQVIQTAGTNLEQARSLTVSEVIPLGIGMTRLAAETSDRQEEMMKEEKAISEQLAGFVKNLTLIMTVSAFVLSIVIGYFLSRVITKPLNALAVHAASIADGDLTVGALHIKNRDEIGDLAQTFNQMSSNLRRLILQVHLNSEQVAAASAELSASSEQTSRATEQITAVIQEVASGSDQQAQSVDEGVQVINDMSAGVQQIARSSMETSSVSLNAAQKAAEGNDSIQEAVQQMDAIQAKITELSQAIQEMDQRSQEIGEIVQVISGIAGQTNLLALNAAIEAARAGEHGRGFAVVADEVRKLAEQSAHSSEQISQLIENIQTGSKHASRSMEQGADEVAKGIRVVHHAGKLFKEIQHSIDEVATQIQEISAASEEMSASTEQVVHVMENISTVSQSVASGTQNISAAAQEQLASMEEITGSATSLSRMAEELQREVAQFKVPDQNKIS</sequence>
<keyword evidence="3" id="KW-0472">Membrane</keyword>
<dbReference type="CDD" id="cd11386">
    <property type="entry name" value="MCP_signal"/>
    <property type="match status" value="1"/>
</dbReference>
<evidence type="ECO:0000256" key="7">
    <source>
        <dbReference type="SAM" id="Coils"/>
    </source>
</evidence>
<dbReference type="Gene3D" id="1.10.287.950">
    <property type="entry name" value="Methyl-accepting chemotaxis protein"/>
    <property type="match status" value="1"/>
</dbReference>
<evidence type="ECO:0000256" key="1">
    <source>
        <dbReference type="ARBA" id="ARBA00004236"/>
    </source>
</evidence>
<evidence type="ECO:0000256" key="6">
    <source>
        <dbReference type="PROSITE-ProRule" id="PRU00284"/>
    </source>
</evidence>
<reference evidence="10 11" key="1">
    <citation type="submission" date="2021-03" db="EMBL/GenBank/DDBJ databases">
        <title>Genomic Encyclopedia of Type Strains, Phase IV (KMG-IV): sequencing the most valuable type-strain genomes for metagenomic binning, comparative biology and taxonomic classification.</title>
        <authorList>
            <person name="Goeker M."/>
        </authorList>
    </citation>
    <scope>NUCLEOTIDE SEQUENCE [LARGE SCALE GENOMIC DNA]</scope>
    <source>
        <strain evidence="10 11">DSM 24738</strain>
    </source>
</reference>
<keyword evidence="7" id="KW-0175">Coiled coil</keyword>
<name>A0ABS4GUU6_9BACL</name>
<evidence type="ECO:0000259" key="8">
    <source>
        <dbReference type="PROSITE" id="PS50111"/>
    </source>
</evidence>
<dbReference type="Pfam" id="PF12729">
    <property type="entry name" value="4HB_MCP_1"/>
    <property type="match status" value="1"/>
</dbReference>
<organism evidence="10 11">
    <name type="scientific">Ammoniphilus resinae</name>
    <dbReference type="NCBI Taxonomy" id="861532"/>
    <lineage>
        <taxon>Bacteria</taxon>
        <taxon>Bacillati</taxon>
        <taxon>Bacillota</taxon>
        <taxon>Bacilli</taxon>
        <taxon>Bacillales</taxon>
        <taxon>Paenibacillaceae</taxon>
        <taxon>Aneurinibacillus group</taxon>
        <taxon>Ammoniphilus</taxon>
    </lineage>
</organism>